<organism evidence="2 3">
    <name type="scientific">Collibacillus ludicampi</name>
    <dbReference type="NCBI Taxonomy" id="2771369"/>
    <lineage>
        <taxon>Bacteria</taxon>
        <taxon>Bacillati</taxon>
        <taxon>Bacillota</taxon>
        <taxon>Bacilli</taxon>
        <taxon>Bacillales</taxon>
        <taxon>Alicyclobacillaceae</taxon>
        <taxon>Collibacillus</taxon>
    </lineage>
</organism>
<evidence type="ECO:0000313" key="3">
    <source>
        <dbReference type="Proteomes" id="UP001057291"/>
    </source>
</evidence>
<feature type="domain" description="DUF2249" evidence="1">
    <location>
        <begin position="12"/>
        <end position="53"/>
    </location>
</feature>
<dbReference type="Proteomes" id="UP001057291">
    <property type="component" value="Unassembled WGS sequence"/>
</dbReference>
<dbReference type="EMBL" id="BOQE01000001">
    <property type="protein sequence ID" value="GIM46420.1"/>
    <property type="molecule type" value="Genomic_DNA"/>
</dbReference>
<sequence length="71" mass="8237">MNEFAATVRAPEYPPYLKHKVIFETFEKLKPGEAMLLINDHNPIPLRYQFESIIRGNSLGNISKKDPTYSR</sequence>
<dbReference type="Pfam" id="PF10006">
    <property type="entry name" value="DUF2249"/>
    <property type="match status" value="1"/>
</dbReference>
<keyword evidence="3" id="KW-1185">Reference proteome</keyword>
<evidence type="ECO:0000313" key="2">
    <source>
        <dbReference type="EMBL" id="GIM46420.1"/>
    </source>
</evidence>
<dbReference type="AlphaFoldDB" id="A0AAV4LF30"/>
<dbReference type="InterPro" id="IPR018720">
    <property type="entry name" value="DUF2249"/>
</dbReference>
<proteinExistence type="predicted"/>
<name>A0AAV4LF30_9BACL</name>
<accession>A0AAV4LF30</accession>
<evidence type="ECO:0000259" key="1">
    <source>
        <dbReference type="Pfam" id="PF10006"/>
    </source>
</evidence>
<comment type="caution">
    <text evidence="2">The sequence shown here is derived from an EMBL/GenBank/DDBJ whole genome shotgun (WGS) entry which is preliminary data.</text>
</comment>
<reference evidence="2" key="1">
    <citation type="journal article" date="2023" name="Int. J. Syst. Evol. Microbiol.">
        <title>Collibacillus ludicampi gen. nov., sp. nov., a new soil bacterium of the family Alicyclobacillaceae.</title>
        <authorList>
            <person name="Jojima T."/>
            <person name="Ioku Y."/>
            <person name="Fukuta Y."/>
            <person name="Shirasaka N."/>
            <person name="Matsumura Y."/>
            <person name="Mori M."/>
        </authorList>
    </citation>
    <scope>NUCLEOTIDE SEQUENCE</scope>
    <source>
        <strain evidence="2">TP075</strain>
    </source>
</reference>
<protein>
    <recommendedName>
        <fullName evidence="1">DUF2249 domain-containing protein</fullName>
    </recommendedName>
</protein>
<gene>
    <name evidence="2" type="ORF">DNHGIG_19690</name>
</gene>